<feature type="region of interest" description="Disordered" evidence="1">
    <location>
        <begin position="34"/>
        <end position="126"/>
    </location>
</feature>
<comment type="caution">
    <text evidence="3">The sequence shown here is derived from an EMBL/GenBank/DDBJ whole genome shotgun (WGS) entry which is preliminary data.</text>
</comment>
<proteinExistence type="predicted"/>
<feature type="chain" id="PRO_5007523842" description="GPI anchored protein" evidence="2">
    <location>
        <begin position="22"/>
        <end position="673"/>
    </location>
</feature>
<dbReference type="EMBL" id="BCWF01000017">
    <property type="protein sequence ID" value="GAT22875.1"/>
    <property type="molecule type" value="Genomic_DNA"/>
</dbReference>
<evidence type="ECO:0000256" key="1">
    <source>
        <dbReference type="SAM" id="MobiDB-lite"/>
    </source>
</evidence>
<evidence type="ECO:0000313" key="3">
    <source>
        <dbReference type="EMBL" id="GAT22875.1"/>
    </source>
</evidence>
<reference evidence="3 4" key="1">
    <citation type="journal article" date="2016" name="DNA Res.">
        <title>Genome sequence of Aspergillus luchuensis NBRC 4314.</title>
        <authorList>
            <person name="Yamada O."/>
            <person name="Machida M."/>
            <person name="Hosoyama A."/>
            <person name="Goto M."/>
            <person name="Takahashi T."/>
            <person name="Futagami T."/>
            <person name="Yamagata Y."/>
            <person name="Takeuchi M."/>
            <person name="Kobayashi T."/>
            <person name="Koike H."/>
            <person name="Abe K."/>
            <person name="Asai K."/>
            <person name="Arita M."/>
            <person name="Fujita N."/>
            <person name="Fukuda K."/>
            <person name="Higa K."/>
            <person name="Horikawa H."/>
            <person name="Ishikawa T."/>
            <person name="Jinno K."/>
            <person name="Kato Y."/>
            <person name="Kirimura K."/>
            <person name="Mizutani O."/>
            <person name="Nakasone K."/>
            <person name="Sano M."/>
            <person name="Shiraishi Y."/>
            <person name="Tsukahara M."/>
            <person name="Gomi K."/>
        </authorList>
    </citation>
    <scope>NUCLEOTIDE SEQUENCE [LARGE SCALE GENOMIC DNA]</scope>
    <source>
        <strain evidence="3 4">RIB 2604</strain>
    </source>
</reference>
<dbReference type="AlphaFoldDB" id="A0A146FAA7"/>
<dbReference type="VEuPathDB" id="FungiDB:ASPFODRAFT_129497"/>
<accession>A0A146FAA7</accession>
<gene>
    <name evidence="3" type="ORF">RIB2604_01700110</name>
</gene>
<evidence type="ECO:0008006" key="5">
    <source>
        <dbReference type="Google" id="ProtNLM"/>
    </source>
</evidence>
<evidence type="ECO:0000256" key="2">
    <source>
        <dbReference type="SAM" id="SignalP"/>
    </source>
</evidence>
<dbReference type="Proteomes" id="UP000075230">
    <property type="component" value="Unassembled WGS sequence"/>
</dbReference>
<feature type="signal peptide" evidence="2">
    <location>
        <begin position="1"/>
        <end position="21"/>
    </location>
</feature>
<feature type="region of interest" description="Disordered" evidence="1">
    <location>
        <begin position="321"/>
        <end position="342"/>
    </location>
</feature>
<name>A0A146FAA7_ASPKA</name>
<feature type="compositionally biased region" description="Low complexity" evidence="1">
    <location>
        <begin position="94"/>
        <end position="112"/>
    </location>
</feature>
<feature type="compositionally biased region" description="Low complexity" evidence="1">
    <location>
        <begin position="48"/>
        <end position="86"/>
    </location>
</feature>
<sequence>MGHLLMRGWILASLLLQTSVAMTVAVDPAAVTSTTTSSATAHRQHHWSYSSRSLPSRRPCTPSYSSSVPSSKAATPTPSIIEVPSSSPVPSPSTPSVRESPTPSSRPVPSRSAASHPHWSYVSRPLPQRSQCSASSRAIPSSSLPVSLNSESTFSAVPAPTTVRTGLPQMSLSTSLSAATVTDSSMLQWTTSAVLSTRTATITACPSTLLDCPAPSRTTSVTTETIVVSTTICPVTEAAGMTRTDSVSPTVTDSAANKGHGSGGLDFTTSTVFSTRTATVTACPSSVTNCPLRSKTTYVTTETLVVSTTVCPVADSTGSSGAMTTETAHPPSATVAVGKSAGSMGDSDITTSTILSTRIITVTACPSSVTNCPLRSKTTYASTETLVVGTAVYSVPKITSTKANGSLPSATGVSEVGPSLTTSTILSNRIATVAGCTGDNCSGSPPGGGYVTSETFVVATTVYIVYPDHTSVSAEGVDAVIVPTTSVASHQASNSAGSTPIFVSSGSHFISVGDTTFQGTGSSTGMGAESDVGSAADSSAVSNANSGADRDAVYTTTITVESCSNDGTCTEYGTTITMAQTSNVARPTVSASPYSYTPYSGSESGWNQTAPASSAHVWPQSSHQAGMSTAMTTSTRSASAVSALYTGAASAGFRWSLLQVVGTVIAMLWITFV</sequence>
<organism evidence="3 4">
    <name type="scientific">Aspergillus kawachii</name>
    <name type="common">White koji mold</name>
    <name type="synonym">Aspergillus awamori var. kawachi</name>
    <dbReference type="NCBI Taxonomy" id="1069201"/>
    <lineage>
        <taxon>Eukaryota</taxon>
        <taxon>Fungi</taxon>
        <taxon>Dikarya</taxon>
        <taxon>Ascomycota</taxon>
        <taxon>Pezizomycotina</taxon>
        <taxon>Eurotiomycetes</taxon>
        <taxon>Eurotiomycetidae</taxon>
        <taxon>Eurotiales</taxon>
        <taxon>Aspergillaceae</taxon>
        <taxon>Aspergillus</taxon>
        <taxon>Aspergillus subgen. Circumdati</taxon>
    </lineage>
</organism>
<evidence type="ECO:0000313" key="4">
    <source>
        <dbReference type="Proteomes" id="UP000075230"/>
    </source>
</evidence>
<keyword evidence="2" id="KW-0732">Signal</keyword>
<reference evidence="4" key="2">
    <citation type="submission" date="2016-02" db="EMBL/GenBank/DDBJ databases">
        <title>Genome sequencing of Aspergillus luchuensis NBRC 4314.</title>
        <authorList>
            <person name="Yamada O."/>
        </authorList>
    </citation>
    <scope>NUCLEOTIDE SEQUENCE [LARGE SCALE GENOMIC DNA]</scope>
    <source>
        <strain evidence="4">RIB 2604</strain>
    </source>
</reference>
<protein>
    <recommendedName>
        <fullName evidence="5">GPI anchored protein</fullName>
    </recommendedName>
</protein>